<comment type="caution">
    <text evidence="2">The sequence shown here is derived from an EMBL/GenBank/DDBJ whole genome shotgun (WGS) entry which is preliminary data.</text>
</comment>
<accession>A0ABV7EZW2</accession>
<keyword evidence="3" id="KW-1185">Reference proteome</keyword>
<reference evidence="3" key="1">
    <citation type="journal article" date="2019" name="Int. J. Syst. Evol. Microbiol.">
        <title>The Global Catalogue of Microorganisms (GCM) 10K type strain sequencing project: providing services to taxonomists for standard genome sequencing and annotation.</title>
        <authorList>
            <consortium name="The Broad Institute Genomics Platform"/>
            <consortium name="The Broad Institute Genome Sequencing Center for Infectious Disease"/>
            <person name="Wu L."/>
            <person name="Ma J."/>
        </authorList>
    </citation>
    <scope>NUCLEOTIDE SEQUENCE [LARGE SCALE GENOMIC DNA]</scope>
    <source>
        <strain evidence="3">KCTC 42986</strain>
    </source>
</reference>
<organism evidence="2 3">
    <name type="scientific">Undibacterium arcticum</name>
    <dbReference type="NCBI Taxonomy" id="1762892"/>
    <lineage>
        <taxon>Bacteria</taxon>
        <taxon>Pseudomonadati</taxon>
        <taxon>Pseudomonadota</taxon>
        <taxon>Betaproteobacteria</taxon>
        <taxon>Burkholderiales</taxon>
        <taxon>Oxalobacteraceae</taxon>
        <taxon>Undibacterium</taxon>
    </lineage>
</organism>
<evidence type="ECO:0000313" key="2">
    <source>
        <dbReference type="EMBL" id="MFC3108303.1"/>
    </source>
</evidence>
<proteinExistence type="predicted"/>
<dbReference type="InterPro" id="IPR011990">
    <property type="entry name" value="TPR-like_helical_dom_sf"/>
</dbReference>
<evidence type="ECO:0000256" key="1">
    <source>
        <dbReference type="SAM" id="SignalP"/>
    </source>
</evidence>
<dbReference type="RefSeq" id="WP_390331469.1">
    <property type="nucleotide sequence ID" value="NZ_JBHRTP010000025.1"/>
</dbReference>
<dbReference type="EMBL" id="JBHRTP010000025">
    <property type="protein sequence ID" value="MFC3108303.1"/>
    <property type="molecule type" value="Genomic_DNA"/>
</dbReference>
<gene>
    <name evidence="2" type="ORF">ACFOFO_10075</name>
</gene>
<name>A0ABV7EZW2_9BURK</name>
<keyword evidence="1" id="KW-0732">Signal</keyword>
<feature type="signal peptide" evidence="1">
    <location>
        <begin position="1"/>
        <end position="33"/>
    </location>
</feature>
<protein>
    <submittedName>
        <fullName evidence="2">Tetratricopeptide repeat protein</fullName>
    </submittedName>
</protein>
<sequence length="420" mass="45680">MSQFRFARLGLIVAALGLNLAPSVVGLSSVAYAADAKGETLRPEVGKLLQSATELMKAQKYKEALAKVHEADALSGKNAFETYTTDRMRGALAIAVGDTDTAARSFEASIASGRVADADQIRFAQALAGAYYRAKDYPKSIVWLNRYFKAGGNDPQMRPLLVQAYYLGGDYGRASKEVMADIQAEEKAGRTPNEDTLLMLADCENRQKNQAGYVAAVEKLATYHPKKEYWNDLLSRTLTKPGFSERLNLDVYRLKLAAGQLKSENEFSEMAQLALQAGFPAEAKKVVDLAFQTKIFGTGPEAARQKRLQALADKSAADDLKTMAQGEADAVKSKDGTGLINLGYAYVTTGQFDKGVALMEQGIVKGGLKRPEDAKLHIGIAYHFAGQKAKAFQTFHTVQGTDGSADLARYWLMLVNHPIN</sequence>
<dbReference type="Proteomes" id="UP001595530">
    <property type="component" value="Unassembled WGS sequence"/>
</dbReference>
<dbReference type="SUPFAM" id="SSF48452">
    <property type="entry name" value="TPR-like"/>
    <property type="match status" value="2"/>
</dbReference>
<dbReference type="Gene3D" id="1.25.40.10">
    <property type="entry name" value="Tetratricopeptide repeat domain"/>
    <property type="match status" value="2"/>
</dbReference>
<evidence type="ECO:0000313" key="3">
    <source>
        <dbReference type="Proteomes" id="UP001595530"/>
    </source>
</evidence>
<feature type="chain" id="PRO_5047459898" evidence="1">
    <location>
        <begin position="34"/>
        <end position="420"/>
    </location>
</feature>